<evidence type="ECO:0000313" key="6">
    <source>
        <dbReference type="Proteomes" id="UP000742786"/>
    </source>
</evidence>
<dbReference type="SUPFAM" id="SSF46785">
    <property type="entry name" value="Winged helix' DNA-binding domain"/>
    <property type="match status" value="1"/>
</dbReference>
<dbReference type="AlphaFoldDB" id="A0A916NHA7"/>
<sequence>MKGLDRVALEQVAEYFKSMAEPTRLQLLNALRGGEMTVSELAEQAGSTAANVSKHLSLLAKNGFVERRGQGTSVYYHITDPDIYSLCDLVCGQIAKRLSAQSNRQAAFRRAAKRV</sequence>
<dbReference type="InterPro" id="IPR001845">
    <property type="entry name" value="HTH_ArsR_DNA-bd_dom"/>
</dbReference>
<evidence type="ECO:0000259" key="4">
    <source>
        <dbReference type="PROSITE" id="PS50987"/>
    </source>
</evidence>
<protein>
    <submittedName>
        <fullName evidence="5">Transcriptional regulator</fullName>
    </submittedName>
</protein>
<gene>
    <name evidence="5" type="ORF">GTOL_11003</name>
</gene>
<reference evidence="5" key="1">
    <citation type="submission" date="2021-04" db="EMBL/GenBank/DDBJ databases">
        <authorList>
            <person name="Hornung B."/>
        </authorList>
    </citation>
    <scope>NUCLEOTIDE SEQUENCE</scope>
    <source>
        <strain evidence="5">G5G6</strain>
    </source>
</reference>
<dbReference type="Pfam" id="PF12840">
    <property type="entry name" value="HTH_20"/>
    <property type="match status" value="1"/>
</dbReference>
<dbReference type="InterPro" id="IPR036390">
    <property type="entry name" value="WH_DNA-bd_sf"/>
</dbReference>
<organism evidence="5 6">
    <name type="scientific">Georgfuchsia toluolica</name>
    <dbReference type="NCBI Taxonomy" id="424218"/>
    <lineage>
        <taxon>Bacteria</taxon>
        <taxon>Pseudomonadati</taxon>
        <taxon>Pseudomonadota</taxon>
        <taxon>Betaproteobacteria</taxon>
        <taxon>Nitrosomonadales</taxon>
        <taxon>Sterolibacteriaceae</taxon>
        <taxon>Georgfuchsia</taxon>
    </lineage>
</organism>
<dbReference type="PRINTS" id="PR00778">
    <property type="entry name" value="HTHARSR"/>
</dbReference>
<dbReference type="NCBIfam" id="NF033788">
    <property type="entry name" value="HTH_metalloreg"/>
    <property type="match status" value="1"/>
</dbReference>
<proteinExistence type="predicted"/>
<accession>A0A916NHA7</accession>
<dbReference type="GO" id="GO:0003677">
    <property type="term" value="F:DNA binding"/>
    <property type="evidence" value="ECO:0007669"/>
    <property type="project" value="UniProtKB-KW"/>
</dbReference>
<dbReference type="Gene3D" id="1.10.10.10">
    <property type="entry name" value="Winged helix-like DNA-binding domain superfamily/Winged helix DNA-binding domain"/>
    <property type="match status" value="1"/>
</dbReference>
<evidence type="ECO:0000313" key="5">
    <source>
        <dbReference type="EMBL" id="CAG4883121.1"/>
    </source>
</evidence>
<dbReference type="InterPro" id="IPR051011">
    <property type="entry name" value="Metal_resp_trans_reg"/>
</dbReference>
<dbReference type="CDD" id="cd00090">
    <property type="entry name" value="HTH_ARSR"/>
    <property type="match status" value="1"/>
</dbReference>
<dbReference type="InterPro" id="IPR011991">
    <property type="entry name" value="ArsR-like_HTH"/>
</dbReference>
<keyword evidence="1" id="KW-0805">Transcription regulation</keyword>
<evidence type="ECO:0000256" key="1">
    <source>
        <dbReference type="ARBA" id="ARBA00023015"/>
    </source>
</evidence>
<evidence type="ECO:0000256" key="3">
    <source>
        <dbReference type="ARBA" id="ARBA00023163"/>
    </source>
</evidence>
<feature type="domain" description="HTH arsR-type" evidence="4">
    <location>
        <begin position="4"/>
        <end position="98"/>
    </location>
</feature>
<evidence type="ECO:0000256" key="2">
    <source>
        <dbReference type="ARBA" id="ARBA00023125"/>
    </source>
</evidence>
<dbReference type="RefSeq" id="WP_220635119.1">
    <property type="nucleotide sequence ID" value="NZ_CAJQUM010000001.1"/>
</dbReference>
<keyword evidence="2" id="KW-0238">DNA-binding</keyword>
<dbReference type="PROSITE" id="PS50987">
    <property type="entry name" value="HTH_ARSR_2"/>
    <property type="match status" value="1"/>
</dbReference>
<dbReference type="PANTHER" id="PTHR43132:SF9">
    <property type="entry name" value="ARSR FAMILY TRANSCRIPTIONAL REGULATORY PROTEIN"/>
    <property type="match status" value="1"/>
</dbReference>
<dbReference type="PANTHER" id="PTHR43132">
    <property type="entry name" value="ARSENICAL RESISTANCE OPERON REPRESSOR ARSR-RELATED"/>
    <property type="match status" value="1"/>
</dbReference>
<dbReference type="GO" id="GO:0003700">
    <property type="term" value="F:DNA-binding transcription factor activity"/>
    <property type="evidence" value="ECO:0007669"/>
    <property type="project" value="InterPro"/>
</dbReference>
<dbReference type="EMBL" id="CAJQUM010000001">
    <property type="protein sequence ID" value="CAG4883121.1"/>
    <property type="molecule type" value="Genomic_DNA"/>
</dbReference>
<dbReference type="SMART" id="SM00418">
    <property type="entry name" value="HTH_ARSR"/>
    <property type="match status" value="1"/>
</dbReference>
<name>A0A916NHA7_9PROT</name>
<keyword evidence="6" id="KW-1185">Reference proteome</keyword>
<dbReference type="InterPro" id="IPR036388">
    <property type="entry name" value="WH-like_DNA-bd_sf"/>
</dbReference>
<keyword evidence="3" id="KW-0804">Transcription</keyword>
<dbReference type="Proteomes" id="UP000742786">
    <property type="component" value="Unassembled WGS sequence"/>
</dbReference>
<comment type="caution">
    <text evidence="5">The sequence shown here is derived from an EMBL/GenBank/DDBJ whole genome shotgun (WGS) entry which is preliminary data.</text>
</comment>